<keyword evidence="4 5" id="KW-0472">Membrane</keyword>
<dbReference type="EMBL" id="ABCB02000021">
    <property type="protein sequence ID" value="EDO59579.1"/>
    <property type="molecule type" value="Genomic_DNA"/>
</dbReference>
<feature type="domain" description="TM2" evidence="6">
    <location>
        <begin position="2"/>
        <end position="31"/>
    </location>
</feature>
<keyword evidence="2 5" id="KW-0812">Transmembrane</keyword>
<dbReference type="InterPro" id="IPR007829">
    <property type="entry name" value="TM2"/>
</dbReference>
<sequence>MGGHKFYEGKAGTGILYLFTGVLFSIGWIIDSSVFCVSPIHITYIKLQPFLSIQKQAGEALFGKNLPGLFFISFG</sequence>
<evidence type="ECO:0000256" key="1">
    <source>
        <dbReference type="ARBA" id="ARBA00004141"/>
    </source>
</evidence>
<evidence type="ECO:0000259" key="6">
    <source>
        <dbReference type="Pfam" id="PF05154"/>
    </source>
</evidence>
<accession>A7VYF1</accession>
<proteinExistence type="predicted"/>
<dbReference type="AlphaFoldDB" id="A7VYF1"/>
<dbReference type="HOGENOM" id="CLU_2664624_0_0_9"/>
<protein>
    <recommendedName>
        <fullName evidence="6">TM2 domain-containing protein</fullName>
    </recommendedName>
</protein>
<dbReference type="Proteomes" id="UP000003490">
    <property type="component" value="Unassembled WGS sequence"/>
</dbReference>
<comment type="caution">
    <text evidence="7">The sequence shown here is derived from an EMBL/GenBank/DDBJ whole genome shotgun (WGS) entry which is preliminary data.</text>
</comment>
<organism evidence="7 8">
    <name type="scientific">[Clostridium] leptum DSM 753</name>
    <dbReference type="NCBI Taxonomy" id="428125"/>
    <lineage>
        <taxon>Bacteria</taxon>
        <taxon>Bacillati</taxon>
        <taxon>Bacillota</taxon>
        <taxon>Clostridia</taxon>
        <taxon>Eubacteriales</taxon>
        <taxon>Oscillospiraceae</taxon>
        <taxon>Oscillospiraceae incertae sedis</taxon>
    </lineage>
</organism>
<name>A7VYF1_9FIRM</name>
<gene>
    <name evidence="7" type="ORF">CLOLEP_03629</name>
</gene>
<evidence type="ECO:0000256" key="3">
    <source>
        <dbReference type="ARBA" id="ARBA00022989"/>
    </source>
</evidence>
<comment type="subcellular location">
    <subcellularLocation>
        <location evidence="1">Membrane</location>
        <topology evidence="1">Multi-pass membrane protein</topology>
    </subcellularLocation>
</comment>
<dbReference type="GO" id="GO:0016020">
    <property type="term" value="C:membrane"/>
    <property type="evidence" value="ECO:0007669"/>
    <property type="project" value="UniProtKB-SubCell"/>
</dbReference>
<reference evidence="7 8" key="1">
    <citation type="submission" date="2007-08" db="EMBL/GenBank/DDBJ databases">
        <title>Draft genome sequence of Clostridium leptum (DSM 753).</title>
        <authorList>
            <person name="Sudarsanam P."/>
            <person name="Ley R."/>
            <person name="Guruge J."/>
            <person name="Turnbaugh P.J."/>
            <person name="Mahowald M."/>
            <person name="Liep D."/>
            <person name="Gordon J."/>
        </authorList>
    </citation>
    <scope>NUCLEOTIDE SEQUENCE [LARGE SCALE GENOMIC DNA]</scope>
    <source>
        <strain evidence="7 8">DSM 753</strain>
    </source>
</reference>
<evidence type="ECO:0000313" key="7">
    <source>
        <dbReference type="EMBL" id="EDO59579.1"/>
    </source>
</evidence>
<feature type="transmembrane region" description="Helical" evidence="5">
    <location>
        <begin position="12"/>
        <end position="30"/>
    </location>
</feature>
<dbReference type="Pfam" id="PF05154">
    <property type="entry name" value="TM2"/>
    <property type="match status" value="1"/>
</dbReference>
<evidence type="ECO:0000256" key="2">
    <source>
        <dbReference type="ARBA" id="ARBA00022692"/>
    </source>
</evidence>
<keyword evidence="3 5" id="KW-1133">Transmembrane helix</keyword>
<reference evidence="7 8" key="2">
    <citation type="submission" date="2007-08" db="EMBL/GenBank/DDBJ databases">
        <authorList>
            <person name="Fulton L."/>
            <person name="Clifton S."/>
            <person name="Fulton B."/>
            <person name="Xu J."/>
            <person name="Minx P."/>
            <person name="Pepin K.H."/>
            <person name="Johnson M."/>
            <person name="Thiruvilangam P."/>
            <person name="Bhonagiri V."/>
            <person name="Nash W.E."/>
            <person name="Wang C."/>
            <person name="Mardis E.R."/>
            <person name="Wilson R.K."/>
        </authorList>
    </citation>
    <scope>NUCLEOTIDE SEQUENCE [LARGE SCALE GENOMIC DNA]</scope>
    <source>
        <strain evidence="7 8">DSM 753</strain>
    </source>
</reference>
<evidence type="ECO:0000313" key="8">
    <source>
        <dbReference type="Proteomes" id="UP000003490"/>
    </source>
</evidence>
<evidence type="ECO:0000256" key="4">
    <source>
        <dbReference type="ARBA" id="ARBA00023136"/>
    </source>
</evidence>
<evidence type="ECO:0000256" key="5">
    <source>
        <dbReference type="SAM" id="Phobius"/>
    </source>
</evidence>